<gene>
    <name evidence="11" type="ORF">CYLTODRAFT_376672</name>
</gene>
<evidence type="ECO:0000259" key="10">
    <source>
        <dbReference type="PROSITE" id="PS50850"/>
    </source>
</evidence>
<comment type="similarity">
    <text evidence="2 8">Belongs to the major facilitator superfamily. Sugar transporter (TC 2.A.1.1) family.</text>
</comment>
<feature type="transmembrane region" description="Helical" evidence="9">
    <location>
        <begin position="474"/>
        <end position="493"/>
    </location>
</feature>
<feature type="transmembrane region" description="Helical" evidence="9">
    <location>
        <begin position="48"/>
        <end position="69"/>
    </location>
</feature>
<dbReference type="InterPro" id="IPR036259">
    <property type="entry name" value="MFS_trans_sf"/>
</dbReference>
<evidence type="ECO:0000256" key="2">
    <source>
        <dbReference type="ARBA" id="ARBA00010992"/>
    </source>
</evidence>
<protein>
    <submittedName>
        <fullName evidence="11">General substrate transporter</fullName>
    </submittedName>
</protein>
<keyword evidence="5 9" id="KW-1133">Transmembrane helix</keyword>
<evidence type="ECO:0000256" key="3">
    <source>
        <dbReference type="ARBA" id="ARBA00022448"/>
    </source>
</evidence>
<keyword evidence="3 8" id="KW-0813">Transport</keyword>
<feature type="transmembrane region" description="Helical" evidence="9">
    <location>
        <begin position="188"/>
        <end position="209"/>
    </location>
</feature>
<evidence type="ECO:0000256" key="4">
    <source>
        <dbReference type="ARBA" id="ARBA00022692"/>
    </source>
</evidence>
<keyword evidence="6 9" id="KW-0472">Membrane</keyword>
<comment type="catalytic activity">
    <reaction evidence="7">
        <text>myo-inositol(out) + H(+)(out) = myo-inositol(in) + H(+)(in)</text>
        <dbReference type="Rhea" id="RHEA:60364"/>
        <dbReference type="ChEBI" id="CHEBI:15378"/>
        <dbReference type="ChEBI" id="CHEBI:17268"/>
    </reaction>
</comment>
<dbReference type="GO" id="GO:0016020">
    <property type="term" value="C:membrane"/>
    <property type="evidence" value="ECO:0007669"/>
    <property type="project" value="UniProtKB-SubCell"/>
</dbReference>
<feature type="transmembrane region" description="Helical" evidence="9">
    <location>
        <begin position="409"/>
        <end position="427"/>
    </location>
</feature>
<dbReference type="Pfam" id="PF00083">
    <property type="entry name" value="Sugar_tr"/>
    <property type="match status" value="1"/>
</dbReference>
<feature type="transmembrane region" description="Helical" evidence="9">
    <location>
        <begin position="90"/>
        <end position="109"/>
    </location>
</feature>
<evidence type="ECO:0000256" key="9">
    <source>
        <dbReference type="SAM" id="Phobius"/>
    </source>
</evidence>
<dbReference type="PANTHER" id="PTHR48022">
    <property type="entry name" value="PLASTIDIC GLUCOSE TRANSPORTER 4"/>
    <property type="match status" value="1"/>
</dbReference>
<dbReference type="GO" id="GO:0005351">
    <property type="term" value="F:carbohydrate:proton symporter activity"/>
    <property type="evidence" value="ECO:0007669"/>
    <property type="project" value="TreeGrafter"/>
</dbReference>
<evidence type="ECO:0000313" key="12">
    <source>
        <dbReference type="Proteomes" id="UP000054007"/>
    </source>
</evidence>
<dbReference type="PROSITE" id="PS50850">
    <property type="entry name" value="MFS"/>
    <property type="match status" value="1"/>
</dbReference>
<dbReference type="Gene3D" id="1.20.1250.20">
    <property type="entry name" value="MFS general substrate transporter like domains"/>
    <property type="match status" value="1"/>
</dbReference>
<feature type="transmembrane region" description="Helical" evidence="9">
    <location>
        <begin position="221"/>
        <end position="239"/>
    </location>
</feature>
<dbReference type="PANTHER" id="PTHR48022:SF79">
    <property type="entry name" value="LACTOSE PERMEASE, PUTATIVE (AFU_ORTHOLOGUE AFUA_6G01860)-RELATED"/>
    <property type="match status" value="1"/>
</dbReference>
<organism evidence="11 12">
    <name type="scientific">Cylindrobasidium torrendii FP15055 ss-10</name>
    <dbReference type="NCBI Taxonomy" id="1314674"/>
    <lineage>
        <taxon>Eukaryota</taxon>
        <taxon>Fungi</taxon>
        <taxon>Dikarya</taxon>
        <taxon>Basidiomycota</taxon>
        <taxon>Agaricomycotina</taxon>
        <taxon>Agaricomycetes</taxon>
        <taxon>Agaricomycetidae</taxon>
        <taxon>Agaricales</taxon>
        <taxon>Marasmiineae</taxon>
        <taxon>Physalacriaceae</taxon>
        <taxon>Cylindrobasidium</taxon>
    </lineage>
</organism>
<evidence type="ECO:0000256" key="5">
    <source>
        <dbReference type="ARBA" id="ARBA00022989"/>
    </source>
</evidence>
<evidence type="ECO:0000256" key="7">
    <source>
        <dbReference type="ARBA" id="ARBA00049119"/>
    </source>
</evidence>
<feature type="transmembrane region" description="Helical" evidence="9">
    <location>
        <begin position="312"/>
        <end position="337"/>
    </location>
</feature>
<accession>A0A0D7BA50</accession>
<dbReference type="OrthoDB" id="6133115at2759"/>
<feature type="transmembrane region" description="Helical" evidence="9">
    <location>
        <begin position="447"/>
        <end position="467"/>
    </location>
</feature>
<proteinExistence type="inferred from homology"/>
<dbReference type="InterPro" id="IPR050360">
    <property type="entry name" value="MFS_Sugar_Transporters"/>
</dbReference>
<dbReference type="NCBIfam" id="TIGR00879">
    <property type="entry name" value="SP"/>
    <property type="match status" value="1"/>
</dbReference>
<evidence type="ECO:0000313" key="11">
    <source>
        <dbReference type="EMBL" id="KIY67110.1"/>
    </source>
</evidence>
<dbReference type="Proteomes" id="UP000054007">
    <property type="component" value="Unassembled WGS sequence"/>
</dbReference>
<dbReference type="SUPFAM" id="SSF103473">
    <property type="entry name" value="MFS general substrate transporter"/>
    <property type="match status" value="1"/>
</dbReference>
<dbReference type="InterPro" id="IPR020846">
    <property type="entry name" value="MFS_dom"/>
</dbReference>
<feature type="domain" description="Major facilitator superfamily (MFS) profile" evidence="10">
    <location>
        <begin position="60"/>
        <end position="497"/>
    </location>
</feature>
<reference evidence="11 12" key="1">
    <citation type="journal article" date="2015" name="Fungal Genet. Biol.">
        <title>Evolution of novel wood decay mechanisms in Agaricales revealed by the genome sequences of Fistulina hepatica and Cylindrobasidium torrendii.</title>
        <authorList>
            <person name="Floudas D."/>
            <person name="Held B.W."/>
            <person name="Riley R."/>
            <person name="Nagy L.G."/>
            <person name="Koehler G."/>
            <person name="Ransdell A.S."/>
            <person name="Younus H."/>
            <person name="Chow J."/>
            <person name="Chiniquy J."/>
            <person name="Lipzen A."/>
            <person name="Tritt A."/>
            <person name="Sun H."/>
            <person name="Haridas S."/>
            <person name="LaButti K."/>
            <person name="Ohm R.A."/>
            <person name="Kues U."/>
            <person name="Blanchette R.A."/>
            <person name="Grigoriev I.V."/>
            <person name="Minto R.E."/>
            <person name="Hibbett D.S."/>
        </authorList>
    </citation>
    <scope>NUCLEOTIDE SEQUENCE [LARGE SCALE GENOMIC DNA]</scope>
    <source>
        <strain evidence="11 12">FP15055 ss-10</strain>
    </source>
</reference>
<dbReference type="InterPro" id="IPR005828">
    <property type="entry name" value="MFS_sugar_transport-like"/>
</dbReference>
<keyword evidence="4 9" id="KW-0812">Transmembrane</keyword>
<feature type="transmembrane region" description="Helical" evidence="9">
    <location>
        <begin position="378"/>
        <end position="397"/>
    </location>
</feature>
<dbReference type="STRING" id="1314674.A0A0D7BA50"/>
<evidence type="ECO:0000256" key="8">
    <source>
        <dbReference type="RuleBase" id="RU003346"/>
    </source>
</evidence>
<evidence type="ECO:0000256" key="1">
    <source>
        <dbReference type="ARBA" id="ARBA00004141"/>
    </source>
</evidence>
<sequence length="532" mass="58640">MASSPSQDSVEKVDVQHDNVAKKFRLPKTAEEKQRELDEALAIDPGPATISLAALQLYLVTLVACFCSGDNGFDSTVMGGINGMEQFRSYFGLADGAAKTSIVFGIYTIGSLTGTIPASYLPDRFGRRFPMFVGNIILIGGAALTANSKNMTMFLLGRWMTGMGCTVAATSAKSYVAEIAPAKHRGAFLGVLNSFYYIGQLAASGMMVSTGNFKSEYSWRLPLYIQMIPAALNLLFIWFCPESPRWLCSVARFDDARIVLAKYHSATNNLESPIVKLELEEIREKISVDGADKSWWDFRPLFRSAADRYRTYMVILIGVFGQLSGNGMITYFLPVLLKNAGIQSQQTRLVLNFVNSLTSFAGALGGTFTVDRFGRRTILLWGTVAITCILAMITGLLSSEGTSAQANTGIAFIFIFGVVYSFGWTAMQALYPAEVLGYEARAKGLAFLNICTQGSSCINTFGLPVALERITWKVYLIFTIWDAFECVMIYFFVAETKGLTLEEVDEVFHDHNPKSYSLELVKRRRARQIQAA</sequence>
<dbReference type="AlphaFoldDB" id="A0A0D7BA50"/>
<dbReference type="InterPro" id="IPR003663">
    <property type="entry name" value="Sugar/inositol_transpt"/>
</dbReference>
<name>A0A0D7BA50_9AGAR</name>
<comment type="subcellular location">
    <subcellularLocation>
        <location evidence="1">Membrane</location>
        <topology evidence="1">Multi-pass membrane protein</topology>
    </subcellularLocation>
</comment>
<dbReference type="FunFam" id="1.20.1250.20:FF:000134">
    <property type="entry name" value="MFS sugar transporter protein"/>
    <property type="match status" value="1"/>
</dbReference>
<keyword evidence="12" id="KW-1185">Reference proteome</keyword>
<dbReference type="EMBL" id="KN880534">
    <property type="protein sequence ID" value="KIY67110.1"/>
    <property type="molecule type" value="Genomic_DNA"/>
</dbReference>
<evidence type="ECO:0000256" key="6">
    <source>
        <dbReference type="ARBA" id="ARBA00023136"/>
    </source>
</evidence>
<feature type="transmembrane region" description="Helical" evidence="9">
    <location>
        <begin position="349"/>
        <end position="366"/>
    </location>
</feature>
<feature type="transmembrane region" description="Helical" evidence="9">
    <location>
        <begin position="129"/>
        <end position="147"/>
    </location>
</feature>